<dbReference type="InterPro" id="IPR036116">
    <property type="entry name" value="FN3_sf"/>
</dbReference>
<keyword evidence="1" id="KW-0677">Repeat</keyword>
<dbReference type="CDD" id="cd05748">
    <property type="entry name" value="Ig_Titin_like"/>
    <property type="match status" value="1"/>
</dbReference>
<keyword evidence="2" id="KW-0393">Immunoglobulin domain</keyword>
<proteinExistence type="predicted"/>
<dbReference type="PANTHER" id="PTHR14340">
    <property type="entry name" value="MICROFIBRIL-ASSOCIATED GLYCOPROTEIN 3"/>
    <property type="match status" value="1"/>
</dbReference>
<gene>
    <name evidence="5" type="ORF">XENOCAPTIV_029809</name>
</gene>
<dbReference type="Proteomes" id="UP001434883">
    <property type="component" value="Unassembled WGS sequence"/>
</dbReference>
<dbReference type="PROSITE" id="PS50853">
    <property type="entry name" value="FN3"/>
    <property type="match status" value="5"/>
</dbReference>
<dbReference type="InterPro" id="IPR013783">
    <property type="entry name" value="Ig-like_fold"/>
</dbReference>
<name>A0ABV0RJW0_9TELE</name>
<feature type="domain" description="Fibronectin type-III" evidence="4">
    <location>
        <begin position="543"/>
        <end position="638"/>
    </location>
</feature>
<dbReference type="SMART" id="SM00408">
    <property type="entry name" value="IGc2"/>
    <property type="match status" value="3"/>
</dbReference>
<accession>A0ABV0RJW0</accession>
<dbReference type="SMART" id="SM00060">
    <property type="entry name" value="FN3"/>
    <property type="match status" value="5"/>
</dbReference>
<dbReference type="SUPFAM" id="SSF48726">
    <property type="entry name" value="Immunoglobulin"/>
    <property type="match status" value="3"/>
</dbReference>
<dbReference type="CDD" id="cd00063">
    <property type="entry name" value="FN3"/>
    <property type="match status" value="5"/>
</dbReference>
<dbReference type="EMBL" id="JAHRIN010050501">
    <property type="protein sequence ID" value="MEQ2208425.1"/>
    <property type="molecule type" value="Genomic_DNA"/>
</dbReference>
<evidence type="ECO:0000259" key="3">
    <source>
        <dbReference type="PROSITE" id="PS50835"/>
    </source>
</evidence>
<feature type="domain" description="Ig-like" evidence="3">
    <location>
        <begin position="174"/>
        <end position="251"/>
    </location>
</feature>
<dbReference type="PANTHER" id="PTHR14340:SF13">
    <property type="entry name" value="TITIN"/>
    <property type="match status" value="1"/>
</dbReference>
<dbReference type="InterPro" id="IPR007110">
    <property type="entry name" value="Ig-like_dom"/>
</dbReference>
<organism evidence="5 6">
    <name type="scientific">Xenoophorus captivus</name>
    <dbReference type="NCBI Taxonomy" id="1517983"/>
    <lineage>
        <taxon>Eukaryota</taxon>
        <taxon>Metazoa</taxon>
        <taxon>Chordata</taxon>
        <taxon>Craniata</taxon>
        <taxon>Vertebrata</taxon>
        <taxon>Euteleostomi</taxon>
        <taxon>Actinopterygii</taxon>
        <taxon>Neopterygii</taxon>
        <taxon>Teleostei</taxon>
        <taxon>Neoteleostei</taxon>
        <taxon>Acanthomorphata</taxon>
        <taxon>Ovalentaria</taxon>
        <taxon>Atherinomorphae</taxon>
        <taxon>Cyprinodontiformes</taxon>
        <taxon>Goodeidae</taxon>
        <taxon>Xenoophorus</taxon>
    </lineage>
</organism>
<dbReference type="PROSITE" id="PS50835">
    <property type="entry name" value="IG_LIKE"/>
    <property type="match status" value="1"/>
</dbReference>
<feature type="domain" description="Fibronectin type-III" evidence="4">
    <location>
        <begin position="270"/>
        <end position="364"/>
    </location>
</feature>
<evidence type="ECO:0008006" key="7">
    <source>
        <dbReference type="Google" id="ProtNLM"/>
    </source>
</evidence>
<feature type="domain" description="Fibronectin type-III" evidence="4">
    <location>
        <begin position="367"/>
        <end position="462"/>
    </location>
</feature>
<comment type="caution">
    <text evidence="5">The sequence shown here is derived from an EMBL/GenBank/DDBJ whole genome shotgun (WGS) entry which is preliminary data.</text>
</comment>
<dbReference type="SUPFAM" id="SSF49265">
    <property type="entry name" value="Fibronectin type III"/>
    <property type="match status" value="3"/>
</dbReference>
<dbReference type="InterPro" id="IPR003599">
    <property type="entry name" value="Ig_sub"/>
</dbReference>
<dbReference type="Gene3D" id="2.60.40.10">
    <property type="entry name" value="Immunoglobulins"/>
    <property type="match status" value="8"/>
</dbReference>
<dbReference type="InterPro" id="IPR036179">
    <property type="entry name" value="Ig-like_dom_sf"/>
</dbReference>
<dbReference type="PRINTS" id="PR00014">
    <property type="entry name" value="FNTYPEIII"/>
</dbReference>
<dbReference type="Pfam" id="PF00041">
    <property type="entry name" value="fn3"/>
    <property type="match status" value="5"/>
</dbReference>
<evidence type="ECO:0000313" key="5">
    <source>
        <dbReference type="EMBL" id="MEQ2208425.1"/>
    </source>
</evidence>
<sequence length="742" mass="81955">MAGSDLVLDGAVGGKPEPTVYWSKGDKILELGEKYSLTYTSTRAMAVIKNCDRYDTGRYILTVKNANGIKTANVNVKVLDTPAAPSTPRIIDTTKHSISMTWTRPMYDGGSDVTGYVIEILEEDSGHWYRATAKPIKINEYVAAGLAANKKYRFRVAAINANGTGEFSEPSEIPDLELAEDLKKTVCLRAGGTLRLFVSVTGRPTPVITWRKTGVELQSRGYIETTDSYTSLLVEKINRYDSGKYVVEAENPSGKKTCIILVKVYDTPGPPGSVRVKDYTKESVVITWDVPSLDGGAHVSNYIIEKREANMKSYKTVTTECRKTLYRITGLEEGVHYFFRILPENIYGVGEPCETAESVLVCEVPSVPMDLSIVDVTKSTVTLHWEKPLHDGGSRLTGYIIEACKVGSDRWSAVATVKASVSQHTIQSLTENDQYLFRVRATNSRGASEPMDIVTPITIQDIKVMPKIDMTSIPQKIVHVHRGKSIDLNIPIKAKPQPVCSWYFSGIKLKDSLDRIKIDSNGKYTHLVIRDTTINDTGDYTLEVKNAIGMATEVIKVIILVSWEPPEKDGGANVSGYVVEQREAHHPGWSTVSESVTRPCFKFTRLNEGTEYVFRVAAMNRFGIGGFLQSEVVECKSAKSPPVHPRVTDSTRTSVSLAWLPPEEEGGSVVTGYLIEMQKVDQVEWTLCNTTPTKMCEYTLTHMPQGAEYRFRVIACNAGGAGEPAEISGVVKVQEMLGKKKI</sequence>
<keyword evidence="6" id="KW-1185">Reference proteome</keyword>
<dbReference type="InterPro" id="IPR013098">
    <property type="entry name" value="Ig_I-set"/>
</dbReference>
<dbReference type="SMART" id="SM00409">
    <property type="entry name" value="IG"/>
    <property type="match status" value="3"/>
</dbReference>
<evidence type="ECO:0000256" key="1">
    <source>
        <dbReference type="ARBA" id="ARBA00022737"/>
    </source>
</evidence>
<evidence type="ECO:0000259" key="4">
    <source>
        <dbReference type="PROSITE" id="PS50853"/>
    </source>
</evidence>
<evidence type="ECO:0000313" key="6">
    <source>
        <dbReference type="Proteomes" id="UP001434883"/>
    </source>
</evidence>
<dbReference type="InterPro" id="IPR003598">
    <property type="entry name" value="Ig_sub2"/>
</dbReference>
<evidence type="ECO:0000256" key="2">
    <source>
        <dbReference type="ARBA" id="ARBA00023319"/>
    </source>
</evidence>
<feature type="domain" description="Fibronectin type-III" evidence="4">
    <location>
        <begin position="641"/>
        <end position="736"/>
    </location>
</feature>
<dbReference type="Pfam" id="PF07679">
    <property type="entry name" value="I-set"/>
    <property type="match status" value="3"/>
</dbReference>
<feature type="domain" description="Fibronectin type-III" evidence="4">
    <location>
        <begin position="84"/>
        <end position="178"/>
    </location>
</feature>
<reference evidence="5 6" key="1">
    <citation type="submission" date="2021-06" db="EMBL/GenBank/DDBJ databases">
        <authorList>
            <person name="Palmer J.M."/>
        </authorList>
    </citation>
    <scope>NUCLEOTIDE SEQUENCE [LARGE SCALE GENOMIC DNA]</scope>
    <source>
        <strain evidence="5 6">XC_2019</strain>
        <tissue evidence="5">Muscle</tissue>
    </source>
</reference>
<dbReference type="InterPro" id="IPR003961">
    <property type="entry name" value="FN3_dom"/>
</dbReference>
<protein>
    <recommendedName>
        <fullName evidence="7">Titin</fullName>
    </recommendedName>
</protein>